<name>A0AAN9XIC8_PSOTE</name>
<feature type="transmembrane region" description="Helical" evidence="2">
    <location>
        <begin position="31"/>
        <end position="54"/>
    </location>
</feature>
<evidence type="ECO:0000313" key="3">
    <source>
        <dbReference type="EMBL" id="KAK7393787.1"/>
    </source>
</evidence>
<dbReference type="Proteomes" id="UP001386955">
    <property type="component" value="Unassembled WGS sequence"/>
</dbReference>
<evidence type="ECO:0000256" key="2">
    <source>
        <dbReference type="SAM" id="Phobius"/>
    </source>
</evidence>
<sequence>MLSCFCIFRNITASWMAPLALLLLFSSYKVAGFMFFSLIFTSLAVLLSTVLFMWKHKAVTDDEGNGFSLSSATSEEKRPHGRESVGIAPTPMRKNESEEEQVSDDDSAAPSLDHKLVSHSECEEVSFLSTSEDYEVDHTPECSDGTISDEDSLIEIALPSGHFVGHHQKEESNSKYNNCSLQQKKALFNQQSLMEFLAEFNEMNEEENLIEIDIAMGSIKCSRFEIEA</sequence>
<keyword evidence="2" id="KW-0812">Transmembrane</keyword>
<evidence type="ECO:0000313" key="4">
    <source>
        <dbReference type="Proteomes" id="UP001386955"/>
    </source>
</evidence>
<evidence type="ECO:0000256" key="1">
    <source>
        <dbReference type="SAM" id="MobiDB-lite"/>
    </source>
</evidence>
<dbReference type="PANTHER" id="PTHR35708:SF3">
    <property type="entry name" value="GB|AAD25831.1"/>
    <property type="match status" value="1"/>
</dbReference>
<keyword evidence="2" id="KW-0472">Membrane</keyword>
<feature type="region of interest" description="Disordered" evidence="1">
    <location>
        <begin position="63"/>
        <end position="111"/>
    </location>
</feature>
<protein>
    <submittedName>
        <fullName evidence="3">Uncharacterized protein</fullName>
    </submittedName>
</protein>
<proteinExistence type="predicted"/>
<feature type="transmembrane region" description="Helical" evidence="2">
    <location>
        <begin position="7"/>
        <end position="25"/>
    </location>
</feature>
<organism evidence="3 4">
    <name type="scientific">Psophocarpus tetragonolobus</name>
    <name type="common">Winged bean</name>
    <name type="synonym">Dolichos tetragonolobus</name>
    <dbReference type="NCBI Taxonomy" id="3891"/>
    <lineage>
        <taxon>Eukaryota</taxon>
        <taxon>Viridiplantae</taxon>
        <taxon>Streptophyta</taxon>
        <taxon>Embryophyta</taxon>
        <taxon>Tracheophyta</taxon>
        <taxon>Spermatophyta</taxon>
        <taxon>Magnoliopsida</taxon>
        <taxon>eudicotyledons</taxon>
        <taxon>Gunneridae</taxon>
        <taxon>Pentapetalae</taxon>
        <taxon>rosids</taxon>
        <taxon>fabids</taxon>
        <taxon>Fabales</taxon>
        <taxon>Fabaceae</taxon>
        <taxon>Papilionoideae</taxon>
        <taxon>50 kb inversion clade</taxon>
        <taxon>NPAAA clade</taxon>
        <taxon>indigoferoid/millettioid clade</taxon>
        <taxon>Phaseoleae</taxon>
        <taxon>Psophocarpus</taxon>
    </lineage>
</organism>
<dbReference type="PANTHER" id="PTHR35708">
    <property type="entry name" value="GB|AAD25831.1"/>
    <property type="match status" value="1"/>
</dbReference>
<keyword evidence="4" id="KW-1185">Reference proteome</keyword>
<keyword evidence="2" id="KW-1133">Transmembrane helix</keyword>
<gene>
    <name evidence="3" type="ORF">VNO78_22351</name>
</gene>
<dbReference type="EMBL" id="JAYMYS010000005">
    <property type="protein sequence ID" value="KAK7393787.1"/>
    <property type="molecule type" value="Genomic_DNA"/>
</dbReference>
<feature type="compositionally biased region" description="Acidic residues" evidence="1">
    <location>
        <begin position="97"/>
        <end position="107"/>
    </location>
</feature>
<dbReference type="AlphaFoldDB" id="A0AAN9XIC8"/>
<accession>A0AAN9XIC8</accession>
<comment type="caution">
    <text evidence="3">The sequence shown here is derived from an EMBL/GenBank/DDBJ whole genome shotgun (WGS) entry which is preliminary data.</text>
</comment>
<feature type="compositionally biased region" description="Basic and acidic residues" evidence="1">
    <location>
        <begin position="74"/>
        <end position="83"/>
    </location>
</feature>
<reference evidence="3 4" key="1">
    <citation type="submission" date="2024-01" db="EMBL/GenBank/DDBJ databases">
        <title>The genomes of 5 underutilized Papilionoideae crops provide insights into root nodulation and disease resistanc.</title>
        <authorList>
            <person name="Jiang F."/>
        </authorList>
    </citation>
    <scope>NUCLEOTIDE SEQUENCE [LARGE SCALE GENOMIC DNA]</scope>
    <source>
        <strain evidence="3">DUOXIRENSHENG_FW03</strain>
        <tissue evidence="3">Leaves</tissue>
    </source>
</reference>